<keyword evidence="1" id="KW-0175">Coiled coil</keyword>
<dbReference type="EMBL" id="JAKEKT020000026">
    <property type="protein sequence ID" value="KAL1643646.1"/>
    <property type="molecule type" value="Genomic_DNA"/>
</dbReference>
<sequence>MAPNMAMELTRDDERTLPRKRRADGQPQSTEDNTISRRDSHGHQDGPKPKKLRLSLRDADENKLHAEEDGLYIKELEISGYEKKQRQEEAEVERMEQELNNKKARIKKYKDAMADAKKEIPGKKAAIRLLKSQISDVDGVQNAVEELGVSEEAMLRWAEYMLKEHGR</sequence>
<evidence type="ECO:0000313" key="4">
    <source>
        <dbReference type="Proteomes" id="UP001521184"/>
    </source>
</evidence>
<keyword evidence="4" id="KW-1185">Reference proteome</keyword>
<dbReference type="Proteomes" id="UP001521184">
    <property type="component" value="Unassembled WGS sequence"/>
</dbReference>
<name>A0ABR3TSM0_9PEZI</name>
<reference evidence="3 4" key="1">
    <citation type="journal article" date="2023" name="Plant Dis.">
        <title>First Report of Diplodia intermedia Causing Canker and Dieback Diseases on Apple Trees in Canada.</title>
        <authorList>
            <person name="Ellouze W."/>
            <person name="Ilyukhin E."/>
            <person name="Sulman M."/>
            <person name="Ali S."/>
        </authorList>
    </citation>
    <scope>NUCLEOTIDE SEQUENCE [LARGE SCALE GENOMIC DNA]</scope>
    <source>
        <strain evidence="3 4">M45-28</strain>
    </source>
</reference>
<organism evidence="3 4">
    <name type="scientific">Diplodia intermedia</name>
    <dbReference type="NCBI Taxonomy" id="856260"/>
    <lineage>
        <taxon>Eukaryota</taxon>
        <taxon>Fungi</taxon>
        <taxon>Dikarya</taxon>
        <taxon>Ascomycota</taxon>
        <taxon>Pezizomycotina</taxon>
        <taxon>Dothideomycetes</taxon>
        <taxon>Dothideomycetes incertae sedis</taxon>
        <taxon>Botryosphaeriales</taxon>
        <taxon>Botryosphaeriaceae</taxon>
        <taxon>Diplodia</taxon>
    </lineage>
</organism>
<evidence type="ECO:0000256" key="2">
    <source>
        <dbReference type="SAM" id="MobiDB-lite"/>
    </source>
</evidence>
<gene>
    <name evidence="3" type="ORF">SLS58_004661</name>
</gene>
<feature type="coiled-coil region" evidence="1">
    <location>
        <begin position="78"/>
        <end position="119"/>
    </location>
</feature>
<feature type="compositionally biased region" description="Basic and acidic residues" evidence="2">
    <location>
        <begin position="34"/>
        <end position="48"/>
    </location>
</feature>
<accession>A0ABR3TSM0</accession>
<feature type="region of interest" description="Disordered" evidence="2">
    <location>
        <begin position="1"/>
        <end position="60"/>
    </location>
</feature>
<evidence type="ECO:0000256" key="1">
    <source>
        <dbReference type="SAM" id="Coils"/>
    </source>
</evidence>
<comment type="caution">
    <text evidence="3">The sequence shown here is derived from an EMBL/GenBank/DDBJ whole genome shotgun (WGS) entry which is preliminary data.</text>
</comment>
<proteinExistence type="predicted"/>
<protein>
    <submittedName>
        <fullName evidence="3">Uncharacterized protein</fullName>
    </submittedName>
</protein>
<evidence type="ECO:0000313" key="3">
    <source>
        <dbReference type="EMBL" id="KAL1643646.1"/>
    </source>
</evidence>